<dbReference type="Pfam" id="PF06974">
    <property type="entry name" value="WS_DGAT_C"/>
    <property type="match status" value="1"/>
</dbReference>
<dbReference type="InterPro" id="IPR009721">
    <property type="entry name" value="O-acyltransferase_WSD1_C"/>
</dbReference>
<dbReference type="GO" id="GO:0045017">
    <property type="term" value="P:glycerolipid biosynthetic process"/>
    <property type="evidence" value="ECO:0007669"/>
    <property type="project" value="InterPro"/>
</dbReference>
<comment type="caution">
    <text evidence="3">The sequence shown here is derived from an EMBL/GenBank/DDBJ whole genome shotgun (WGS) entry which is preliminary data.</text>
</comment>
<organism evidence="3 4">
    <name type="scientific">Antrihabitans stalagmiti</name>
    <dbReference type="NCBI Taxonomy" id="2799499"/>
    <lineage>
        <taxon>Bacteria</taxon>
        <taxon>Bacillati</taxon>
        <taxon>Actinomycetota</taxon>
        <taxon>Actinomycetes</taxon>
        <taxon>Mycobacteriales</taxon>
        <taxon>Nocardiaceae</taxon>
        <taxon>Antrihabitans</taxon>
    </lineage>
</organism>
<dbReference type="InterPro" id="IPR004255">
    <property type="entry name" value="O-acyltransferase_WSD1_N"/>
</dbReference>
<keyword evidence="4" id="KW-1185">Reference proteome</keyword>
<evidence type="ECO:0000313" key="4">
    <source>
        <dbReference type="Proteomes" id="UP000655868"/>
    </source>
</evidence>
<evidence type="ECO:0000259" key="1">
    <source>
        <dbReference type="Pfam" id="PF03007"/>
    </source>
</evidence>
<evidence type="ECO:0000313" key="3">
    <source>
        <dbReference type="EMBL" id="MBJ8342656.1"/>
    </source>
</evidence>
<dbReference type="Proteomes" id="UP000655868">
    <property type="component" value="Unassembled WGS sequence"/>
</dbReference>
<evidence type="ECO:0000259" key="2">
    <source>
        <dbReference type="Pfam" id="PF06974"/>
    </source>
</evidence>
<protein>
    <submittedName>
        <fullName evidence="3">DUF1298 domain-containing protein</fullName>
    </submittedName>
</protein>
<dbReference type="EMBL" id="JAEMNV010000013">
    <property type="protein sequence ID" value="MBJ8342656.1"/>
    <property type="molecule type" value="Genomic_DNA"/>
</dbReference>
<name>A0A934NW49_9NOCA</name>
<dbReference type="AlphaFoldDB" id="A0A934NW49"/>
<sequence length="535" mass="58124">MTAGWTQLAPRDAQMYWLTERIGNDQYLLYCFDGAHGTPESLRRLVARRSALIPDLCVKLREVPRNLDYPYWVPRPFGPDQIVEHQLPDSDWSGFTAAMGELLTDDLDARSTPWRLHMFRGVEGAPWCESSVGSIAVLQISHALADGRQASTIARALFGSQDPPVPTGRRASSRLPDGVLVARGLARLPLRVAMTFVRGIQAFRAQREIERLTAAGEFPAPTTGHRLTQVNVRPGPRRVVRMIVVPAAELRRSDATVTILVLTAISSALATYLTARGVTVDRLGAEVPVASRRKIKAKNNFRNVGVDLFPDEPDLVVRAKRIAAALDERRSRADNPLFAAQNRVGSVLAAPMLRHEVANYPFDDIPPTVSGNTVVSSVFRGAGDLELGGGIVRFTAGFPSLSPVMGLTHGIHGIGDTVTVTITTSPDVMPDVDDYEALLRKAIADVVGVFDDTARGTRRPTEGVAMAATGEAELQELTASKGLVFAQSGTDDQPIYQLWEQFPQETVQAVGKVILSNATLAEAIRVARDYTQPAS</sequence>
<gene>
    <name evidence="3" type="ORF">JGU71_27580</name>
</gene>
<feature type="domain" description="O-acyltransferase WSD1 C-terminal" evidence="2">
    <location>
        <begin position="299"/>
        <end position="442"/>
    </location>
</feature>
<feature type="domain" description="O-acyltransferase WSD1-like N-terminal" evidence="1">
    <location>
        <begin position="40"/>
        <end position="252"/>
    </location>
</feature>
<dbReference type="RefSeq" id="WP_199708346.1">
    <property type="nucleotide sequence ID" value="NZ_JAEMNV010000013.1"/>
</dbReference>
<proteinExistence type="predicted"/>
<accession>A0A934NW49</accession>
<dbReference type="Pfam" id="PF03007">
    <property type="entry name" value="WS_DGAT_cat"/>
    <property type="match status" value="1"/>
</dbReference>
<reference evidence="3" key="1">
    <citation type="submission" date="2020-12" db="EMBL/GenBank/DDBJ databases">
        <title>Antrihabitans popcorni sp. nov. and Antrihabitans auranticaus sp. nov., isolated from a larva cave.</title>
        <authorList>
            <person name="Lee S.D."/>
            <person name="Kim I.S."/>
        </authorList>
    </citation>
    <scope>NUCLEOTIDE SEQUENCE</scope>
    <source>
        <strain evidence="3">YC3-6</strain>
    </source>
</reference>
<dbReference type="GO" id="GO:0004144">
    <property type="term" value="F:diacylglycerol O-acyltransferase activity"/>
    <property type="evidence" value="ECO:0007669"/>
    <property type="project" value="InterPro"/>
</dbReference>